<gene>
    <name evidence="1" type="ORF">B0A54_16595</name>
</gene>
<dbReference type="EMBL" id="NAJP01000094">
    <property type="protein sequence ID" value="TKA31855.1"/>
    <property type="molecule type" value="Genomic_DNA"/>
</dbReference>
<evidence type="ECO:0000313" key="2">
    <source>
        <dbReference type="Proteomes" id="UP000310066"/>
    </source>
</evidence>
<evidence type="ECO:0000313" key="1">
    <source>
        <dbReference type="EMBL" id="TKA31855.1"/>
    </source>
</evidence>
<protein>
    <submittedName>
        <fullName evidence="1">Uncharacterized protein</fullName>
    </submittedName>
</protein>
<reference evidence="1 2" key="1">
    <citation type="submission" date="2017-03" db="EMBL/GenBank/DDBJ databases">
        <title>Genomes of endolithic fungi from Antarctica.</title>
        <authorList>
            <person name="Coleine C."/>
            <person name="Masonjones S."/>
            <person name="Stajich J.E."/>
        </authorList>
    </citation>
    <scope>NUCLEOTIDE SEQUENCE [LARGE SCALE GENOMIC DNA]</scope>
    <source>
        <strain evidence="1 2">CCFEE 5311</strain>
    </source>
</reference>
<dbReference type="Proteomes" id="UP000310066">
    <property type="component" value="Unassembled WGS sequence"/>
</dbReference>
<name>A0A4U0UC43_9PEZI</name>
<dbReference type="AlphaFoldDB" id="A0A4U0UC43"/>
<organism evidence="1 2">
    <name type="scientific">Friedmanniomyces endolithicus</name>
    <dbReference type="NCBI Taxonomy" id="329885"/>
    <lineage>
        <taxon>Eukaryota</taxon>
        <taxon>Fungi</taxon>
        <taxon>Dikarya</taxon>
        <taxon>Ascomycota</taxon>
        <taxon>Pezizomycotina</taxon>
        <taxon>Dothideomycetes</taxon>
        <taxon>Dothideomycetidae</taxon>
        <taxon>Mycosphaerellales</taxon>
        <taxon>Teratosphaeriaceae</taxon>
        <taxon>Friedmanniomyces</taxon>
    </lineage>
</organism>
<sequence length="188" mass="21114">MPSTTQRPLTAFVSGHTDLSEANFESIYLPLLNAAIAQGHNFLIGDALGVDSFALQYLLSDVVKKQFPDVATRRITVYPGRSHTIPALQAQGINVVSLNDARLQLTSEIAEVIGVVDGGKDHARYKFLIKDARMTLDSDYDILYVRGEEESRAMYGKLYRARVSATELNRRRREFLMTKREAKEVHRG</sequence>
<comment type="caution">
    <text evidence="1">The sequence shown here is derived from an EMBL/GenBank/DDBJ whole genome shotgun (WGS) entry which is preliminary data.</text>
</comment>
<accession>A0A4U0UC43</accession>
<proteinExistence type="predicted"/>
<dbReference type="OrthoDB" id="5422905at2759"/>